<accession>A0ABX0ICI0</accession>
<protein>
    <recommendedName>
        <fullName evidence="3">DAC domain-containing protein</fullName>
    </recommendedName>
</protein>
<organism evidence="1 2">
    <name type="scientific">Flavobacterium celericrescens</name>
    <dbReference type="NCBI Taxonomy" id="2709780"/>
    <lineage>
        <taxon>Bacteria</taxon>
        <taxon>Pseudomonadati</taxon>
        <taxon>Bacteroidota</taxon>
        <taxon>Flavobacteriia</taxon>
        <taxon>Flavobacteriales</taxon>
        <taxon>Flavobacteriaceae</taxon>
        <taxon>Flavobacterium</taxon>
    </lineage>
</organism>
<proteinExistence type="predicted"/>
<comment type="caution">
    <text evidence="1">The sequence shown here is derived from an EMBL/GenBank/DDBJ whole genome shotgun (WGS) entry which is preliminary data.</text>
</comment>
<evidence type="ECO:0000313" key="1">
    <source>
        <dbReference type="EMBL" id="NHM04804.1"/>
    </source>
</evidence>
<evidence type="ECO:0008006" key="3">
    <source>
        <dbReference type="Google" id="ProtNLM"/>
    </source>
</evidence>
<reference evidence="1 2" key="1">
    <citation type="submission" date="2020-02" db="EMBL/GenBank/DDBJ databases">
        <authorList>
            <person name="Chen W.-M."/>
        </authorList>
    </citation>
    <scope>NUCLEOTIDE SEQUENCE [LARGE SCALE GENOMIC DNA]</scope>
    <source>
        <strain evidence="1 2">TWA-26</strain>
    </source>
</reference>
<dbReference type="EMBL" id="JAAJBV010000005">
    <property type="protein sequence ID" value="NHM04804.1"/>
    <property type="molecule type" value="Genomic_DNA"/>
</dbReference>
<dbReference type="Proteomes" id="UP000761423">
    <property type="component" value="Unassembled WGS sequence"/>
</dbReference>
<dbReference type="RefSeq" id="WP_166236840.1">
    <property type="nucleotide sequence ID" value="NZ_JAAJBV010000005.1"/>
</dbReference>
<gene>
    <name evidence="1" type="ORF">G4L40_08815</name>
</gene>
<name>A0ABX0ICI0_9FLAO</name>
<sequence>MEYTKVKNIRGYIDLEQFGLNVLQESLSKFLCCNVTIFINPLSELKKYNIDILANHKRGFYPIDDDNVIVLGRILEEDKMISSIGLRISKTGIKKSARFLTILEGAITHTLTEQYQARFNQCKFKLGDELLLHFIANYLSKGGYDYRHVRHLIDYFSKLRTTSFEGNYFSTGVIMTKAHFDYQIEGKRFGKTYALKNNISLANTVEIDRRFWYLVDGKKTFFISNKSLVLTQLFVVDHEYENVNYIDSHVLARSLKGADLLFKLENEKLFSIINSDNIEISYSENHWKYRDFNFIRSIFEHHFEDKDLIESFLFFVIYCSKNSISSLIWLPINIDNIDEMIKPTTKNKLIKTPISIKDKSFTNHIIRYLSSDGATIIDKKGFLQFFGCIVDLGKIKIHGVKGTGESAAGALAYNGISIKISQDGSIKIFNKADSKPIII</sequence>
<evidence type="ECO:0000313" key="2">
    <source>
        <dbReference type="Proteomes" id="UP000761423"/>
    </source>
</evidence>
<keyword evidence="2" id="KW-1185">Reference proteome</keyword>